<dbReference type="GO" id="GO:0043335">
    <property type="term" value="P:protein unfolding"/>
    <property type="evidence" value="ECO:0007669"/>
    <property type="project" value="TreeGrafter"/>
</dbReference>
<evidence type="ECO:0000256" key="3">
    <source>
        <dbReference type="ARBA" id="ARBA00013194"/>
    </source>
</evidence>
<evidence type="ECO:0000256" key="5">
    <source>
        <dbReference type="ARBA" id="ARBA00023186"/>
    </source>
</evidence>
<dbReference type="InterPro" id="IPR036611">
    <property type="entry name" value="Trigger_fac_ribosome-bd_sf"/>
</dbReference>
<dbReference type="AlphaFoldDB" id="R7W419"/>
<evidence type="ECO:0000256" key="6">
    <source>
        <dbReference type="ARBA" id="ARBA00023235"/>
    </source>
</evidence>
<keyword evidence="6" id="KW-0413">Isomerase</keyword>
<dbReference type="GO" id="GO:0003755">
    <property type="term" value="F:peptidyl-prolyl cis-trans isomerase activity"/>
    <property type="evidence" value="ECO:0007669"/>
    <property type="project" value="UniProtKB-KW"/>
</dbReference>
<dbReference type="EnsemblPlants" id="EMT14841">
    <property type="protein sequence ID" value="EMT14841"/>
    <property type="gene ID" value="F775_16973"/>
</dbReference>
<sequence>MGELDNCLLPLLQYSTPGVSCLELEGSRSSLGLDSNGVIHFHGRLCRGNQPRESQGRCKMVNHKCTRGLGPQLQFSHDVPSSACLMIFNKECSKRINHKVCRALQAVSPLQCTPLSSYHVIQTVYRKSYLLGLCYQTQIRVTVSSKMTGSVFEKVLSKHIAAAQPLPGFRRLKGGKTPNVPKEVALHLIGPSKVKKAAIKKIINRAVAEYVEKENLDASKNLKVLQSYEELEATFEPGKEFCFDTAVHLTGS</sequence>
<comment type="similarity">
    <text evidence="2">Belongs to the FKBP-type PPIase family. Tig subfamily.</text>
</comment>
<dbReference type="GO" id="GO:0051083">
    <property type="term" value="P:'de novo' cotranslational protein folding"/>
    <property type="evidence" value="ECO:0007669"/>
    <property type="project" value="TreeGrafter"/>
</dbReference>
<accession>R7W419</accession>
<dbReference type="EC" id="5.2.1.8" evidence="3"/>
<dbReference type="FunFam" id="3.30.70.1050:FF:000004">
    <property type="entry name" value="Trigger factor"/>
    <property type="match status" value="1"/>
</dbReference>
<dbReference type="SUPFAM" id="SSF102735">
    <property type="entry name" value="Trigger factor ribosome-binding domain"/>
    <property type="match status" value="1"/>
</dbReference>
<comment type="catalytic activity">
    <reaction evidence="1">
        <text>[protein]-peptidylproline (omega=180) = [protein]-peptidylproline (omega=0)</text>
        <dbReference type="Rhea" id="RHEA:16237"/>
        <dbReference type="Rhea" id="RHEA-COMP:10747"/>
        <dbReference type="Rhea" id="RHEA-COMP:10748"/>
        <dbReference type="ChEBI" id="CHEBI:83833"/>
        <dbReference type="ChEBI" id="CHEBI:83834"/>
        <dbReference type="EC" id="5.2.1.8"/>
    </reaction>
</comment>
<dbReference type="Gene3D" id="3.30.70.1050">
    <property type="entry name" value="Trigger factor ribosome-binding domain"/>
    <property type="match status" value="1"/>
</dbReference>
<evidence type="ECO:0000256" key="4">
    <source>
        <dbReference type="ARBA" id="ARBA00023110"/>
    </source>
</evidence>
<dbReference type="PANTHER" id="PTHR30560">
    <property type="entry name" value="TRIGGER FACTOR CHAPERONE AND PEPTIDYL-PROLYL CIS/TRANS ISOMERASE"/>
    <property type="match status" value="1"/>
</dbReference>
<dbReference type="PANTHER" id="PTHR30560:SF5">
    <property type="entry name" value="OS09G0515400 PROTEIN"/>
    <property type="match status" value="1"/>
</dbReference>
<dbReference type="GO" id="GO:0044183">
    <property type="term" value="F:protein folding chaperone"/>
    <property type="evidence" value="ECO:0007669"/>
    <property type="project" value="TreeGrafter"/>
</dbReference>
<evidence type="ECO:0000313" key="9">
    <source>
        <dbReference type="EnsemblPlants" id="EMT14841"/>
    </source>
</evidence>
<dbReference type="GO" id="GO:0015031">
    <property type="term" value="P:protein transport"/>
    <property type="evidence" value="ECO:0007669"/>
    <property type="project" value="InterPro"/>
</dbReference>
<evidence type="ECO:0000259" key="8">
    <source>
        <dbReference type="Pfam" id="PF05697"/>
    </source>
</evidence>
<proteinExistence type="inferred from homology"/>
<evidence type="ECO:0000256" key="2">
    <source>
        <dbReference type="ARBA" id="ARBA00005464"/>
    </source>
</evidence>
<dbReference type="InterPro" id="IPR008881">
    <property type="entry name" value="Trigger_fac_ribosome-bd_bac"/>
</dbReference>
<dbReference type="Pfam" id="PF05697">
    <property type="entry name" value="Trigger_N"/>
    <property type="match status" value="1"/>
</dbReference>
<comment type="function">
    <text evidence="7">Involved in protein export. Acts as a chaperone by maintaining the newly synthesized protein in an open conformation. Functions as a peptidyl-prolyl cis-trans isomerase.</text>
</comment>
<feature type="domain" description="Trigger factor ribosome-binding bacterial" evidence="8">
    <location>
        <begin position="137"/>
        <end position="248"/>
    </location>
</feature>
<evidence type="ECO:0000256" key="7">
    <source>
        <dbReference type="ARBA" id="ARBA00024849"/>
    </source>
</evidence>
<evidence type="ECO:0000256" key="1">
    <source>
        <dbReference type="ARBA" id="ARBA00000971"/>
    </source>
</evidence>
<name>R7W419_AEGTA</name>
<dbReference type="InterPro" id="IPR005215">
    <property type="entry name" value="Trig_fac"/>
</dbReference>
<reference evidence="9" key="1">
    <citation type="submission" date="2015-06" db="UniProtKB">
        <authorList>
            <consortium name="EnsemblPlants"/>
        </authorList>
    </citation>
    <scope>IDENTIFICATION</scope>
</reference>
<organism evidence="9">
    <name type="scientific">Aegilops tauschii</name>
    <name type="common">Tausch's goatgrass</name>
    <name type="synonym">Aegilops squarrosa</name>
    <dbReference type="NCBI Taxonomy" id="37682"/>
    <lineage>
        <taxon>Eukaryota</taxon>
        <taxon>Viridiplantae</taxon>
        <taxon>Streptophyta</taxon>
        <taxon>Embryophyta</taxon>
        <taxon>Tracheophyta</taxon>
        <taxon>Spermatophyta</taxon>
        <taxon>Magnoliopsida</taxon>
        <taxon>Liliopsida</taxon>
        <taxon>Poales</taxon>
        <taxon>Poaceae</taxon>
        <taxon>BOP clade</taxon>
        <taxon>Pooideae</taxon>
        <taxon>Triticodae</taxon>
        <taxon>Triticeae</taxon>
        <taxon>Triticinae</taxon>
        <taxon>Aegilops</taxon>
    </lineage>
</organism>
<protein>
    <recommendedName>
        <fullName evidence="3">peptidylprolyl isomerase</fullName>
        <ecNumber evidence="3">5.2.1.8</ecNumber>
    </recommendedName>
</protein>
<keyword evidence="5" id="KW-0143">Chaperone</keyword>
<keyword evidence="4" id="KW-0697">Rotamase</keyword>
<dbReference type="GO" id="GO:0043022">
    <property type="term" value="F:ribosome binding"/>
    <property type="evidence" value="ECO:0007669"/>
    <property type="project" value="TreeGrafter"/>
</dbReference>